<dbReference type="SMART" id="SM00651">
    <property type="entry name" value="Sm"/>
    <property type="match status" value="1"/>
</dbReference>
<reference evidence="2 3" key="1">
    <citation type="submission" date="2015-07" db="EMBL/GenBank/DDBJ databases">
        <title>The genome of Pseudoloma neurophilia, a relevant intracellular parasite of the zebrafish.</title>
        <authorList>
            <person name="Ndikumana S."/>
            <person name="Pelin A."/>
            <person name="Sanders J."/>
            <person name="Corradi N."/>
        </authorList>
    </citation>
    <scope>NUCLEOTIDE SEQUENCE [LARGE SCALE GENOMIC DNA]</scope>
    <source>
        <strain evidence="2 3">MK1</strain>
    </source>
</reference>
<dbReference type="SUPFAM" id="SSF50182">
    <property type="entry name" value="Sm-like ribonucleoproteins"/>
    <property type="match status" value="1"/>
</dbReference>
<dbReference type="EMBL" id="LGUB01000082">
    <property type="protein sequence ID" value="KRH94394.1"/>
    <property type="molecule type" value="Genomic_DNA"/>
</dbReference>
<dbReference type="GO" id="GO:1990904">
    <property type="term" value="C:ribonucleoprotein complex"/>
    <property type="evidence" value="ECO:0007669"/>
    <property type="project" value="UniProtKB-KW"/>
</dbReference>
<proteinExistence type="predicted"/>
<dbReference type="Gene3D" id="2.30.30.100">
    <property type="match status" value="1"/>
</dbReference>
<accession>A0A0R0LYY0</accession>
<sequence>MLPPKEHLQTFLNKAVTIYMRKPVKYKGTLLDFDDHLNLKLESTYENEEFVGNIVLNGGSIAAIECAKD</sequence>
<comment type="caution">
    <text evidence="2">The sequence shown here is derived from an EMBL/GenBank/DDBJ whole genome shotgun (WGS) entry which is preliminary data.</text>
</comment>
<dbReference type="Pfam" id="PF01423">
    <property type="entry name" value="LSM"/>
    <property type="match status" value="1"/>
</dbReference>
<feature type="domain" description="Sm" evidence="1">
    <location>
        <begin position="6"/>
        <end position="66"/>
    </location>
</feature>
<gene>
    <name evidence="2" type="ORF">M153_2750002317</name>
</gene>
<protein>
    <submittedName>
        <fullName evidence="2">Small Nuclear ribonucleoprotein G</fullName>
    </submittedName>
</protein>
<dbReference type="AlphaFoldDB" id="A0A0R0LYY0"/>
<evidence type="ECO:0000313" key="2">
    <source>
        <dbReference type="EMBL" id="KRH94394.1"/>
    </source>
</evidence>
<evidence type="ECO:0000313" key="3">
    <source>
        <dbReference type="Proteomes" id="UP000051530"/>
    </source>
</evidence>
<evidence type="ECO:0000259" key="1">
    <source>
        <dbReference type="SMART" id="SM00651"/>
    </source>
</evidence>
<organism evidence="2 3">
    <name type="scientific">Pseudoloma neurophilia</name>
    <dbReference type="NCBI Taxonomy" id="146866"/>
    <lineage>
        <taxon>Eukaryota</taxon>
        <taxon>Fungi</taxon>
        <taxon>Fungi incertae sedis</taxon>
        <taxon>Microsporidia</taxon>
        <taxon>Pseudoloma</taxon>
    </lineage>
</organism>
<keyword evidence="3" id="KW-1185">Reference proteome</keyword>
<dbReference type="InterPro" id="IPR001163">
    <property type="entry name" value="Sm_dom_euk/arc"/>
</dbReference>
<dbReference type="VEuPathDB" id="MicrosporidiaDB:M153_2750002317"/>
<name>A0A0R0LYY0_9MICR</name>
<keyword evidence="2" id="KW-0687">Ribonucleoprotein</keyword>
<dbReference type="InterPro" id="IPR010920">
    <property type="entry name" value="LSM_dom_sf"/>
</dbReference>
<dbReference type="Proteomes" id="UP000051530">
    <property type="component" value="Unassembled WGS sequence"/>
</dbReference>
<dbReference type="OrthoDB" id="429711at2759"/>